<evidence type="ECO:0000256" key="2">
    <source>
        <dbReference type="SAM" id="MobiDB-lite"/>
    </source>
</evidence>
<accession>A0A939HMC9</accession>
<evidence type="ECO:0000313" key="4">
    <source>
        <dbReference type="Proteomes" id="UP000664164"/>
    </source>
</evidence>
<gene>
    <name evidence="3" type="ORF">J1902_18885</name>
</gene>
<dbReference type="GO" id="GO:0003677">
    <property type="term" value="F:DNA binding"/>
    <property type="evidence" value="ECO:0007669"/>
    <property type="project" value="UniProtKB-KW"/>
</dbReference>
<dbReference type="SUPFAM" id="SSF47823">
    <property type="entry name" value="lambda integrase-like, N-terminal domain"/>
    <property type="match status" value="1"/>
</dbReference>
<dbReference type="Proteomes" id="UP000664164">
    <property type="component" value="Unassembled WGS sequence"/>
</dbReference>
<dbReference type="AlphaFoldDB" id="A0A939HMC9"/>
<feature type="non-terminal residue" evidence="3">
    <location>
        <position position="310"/>
    </location>
</feature>
<reference evidence="3" key="1">
    <citation type="submission" date="2021-03" db="EMBL/GenBank/DDBJ databases">
        <title>A new species, PO-11, isolated from a karst cave deposit.</title>
        <authorList>
            <person name="Zhaoxiaoyong W."/>
        </authorList>
    </citation>
    <scope>NUCLEOTIDE SEQUENCE</scope>
    <source>
        <strain evidence="3">PO-11</strain>
    </source>
</reference>
<feature type="compositionally biased region" description="Pro residues" evidence="2">
    <location>
        <begin position="1"/>
        <end position="12"/>
    </location>
</feature>
<evidence type="ECO:0000313" key="3">
    <source>
        <dbReference type="EMBL" id="MBO1269993.1"/>
    </source>
</evidence>
<dbReference type="EMBL" id="JAFNLL010000091">
    <property type="protein sequence ID" value="MBO1269993.1"/>
    <property type="molecule type" value="Genomic_DNA"/>
</dbReference>
<dbReference type="RefSeq" id="WP_207617907.1">
    <property type="nucleotide sequence ID" value="NZ_JAFNLL010000091.1"/>
</dbReference>
<feature type="region of interest" description="Disordered" evidence="2">
    <location>
        <begin position="1"/>
        <end position="20"/>
    </location>
</feature>
<name>A0A939HMC9_9MICC</name>
<keyword evidence="1" id="KW-0238">DNA-binding</keyword>
<dbReference type="InterPro" id="IPR010998">
    <property type="entry name" value="Integrase_recombinase_N"/>
</dbReference>
<keyword evidence="4" id="KW-1185">Reference proteome</keyword>
<comment type="caution">
    <text evidence="3">The sequence shown here is derived from an EMBL/GenBank/DDBJ whole genome shotgun (WGS) entry which is preliminary data.</text>
</comment>
<sequence length="310" mass="33533">MSPGPRPRPGPGTPHHSGAPHHAALRHWALYRDWCEATGREPLPADAGTLEAFLRQCPASRALTVARLGAIRLMHDRAGIAFAPLGEDTAPLPWRTGEGWLGLPEALACIPTTGWTRGLTGRRDGFILVAAGELGLSRTRIRHLGAGDIEAGPGHTIVAGTTVRRGQDAAGCPACAVTRWLDVLGRLEKDWRGGTRQYLALARPSPVHACEVPPTPGWQQAFTLIPGIDRHGWTSEGLALSTRSLSAVLARRQDPVQASRARDVRPTPAPDEREEPCGYTRERFEDISQMLDALDEKIADALKESERVLA</sequence>
<feature type="region of interest" description="Disordered" evidence="2">
    <location>
        <begin position="256"/>
        <end position="280"/>
    </location>
</feature>
<dbReference type="Gene3D" id="1.10.150.130">
    <property type="match status" value="1"/>
</dbReference>
<proteinExistence type="predicted"/>
<organism evidence="3 4">
    <name type="scientific">Arthrobacter cavernae</name>
    <dbReference type="NCBI Taxonomy" id="2817681"/>
    <lineage>
        <taxon>Bacteria</taxon>
        <taxon>Bacillati</taxon>
        <taxon>Actinomycetota</taxon>
        <taxon>Actinomycetes</taxon>
        <taxon>Micrococcales</taxon>
        <taxon>Micrococcaceae</taxon>
        <taxon>Arthrobacter</taxon>
    </lineage>
</organism>
<protein>
    <recommendedName>
        <fullName evidence="5">Integrase</fullName>
    </recommendedName>
</protein>
<evidence type="ECO:0000256" key="1">
    <source>
        <dbReference type="ARBA" id="ARBA00023125"/>
    </source>
</evidence>
<evidence type="ECO:0008006" key="5">
    <source>
        <dbReference type="Google" id="ProtNLM"/>
    </source>
</evidence>